<comment type="caution">
    <text evidence="2">The sequence shown here is derived from an EMBL/GenBank/DDBJ whole genome shotgun (WGS) entry which is preliminary data.</text>
</comment>
<organism evidence="2 3">
    <name type="scientific">Enterococcus eurekensis</name>
    <dbReference type="NCBI Taxonomy" id="1159753"/>
    <lineage>
        <taxon>Bacteria</taxon>
        <taxon>Bacillati</taxon>
        <taxon>Bacillota</taxon>
        <taxon>Bacilli</taxon>
        <taxon>Lactobacillales</taxon>
        <taxon>Enterococcaceae</taxon>
        <taxon>Enterococcus</taxon>
    </lineage>
</organism>
<name>A0ABV9M1S9_9ENTE</name>
<feature type="transmembrane region" description="Helical" evidence="1">
    <location>
        <begin position="36"/>
        <end position="56"/>
    </location>
</feature>
<evidence type="ECO:0000313" key="3">
    <source>
        <dbReference type="Proteomes" id="UP001596026"/>
    </source>
</evidence>
<keyword evidence="3" id="KW-1185">Reference proteome</keyword>
<proteinExistence type="predicted"/>
<dbReference type="Pfam" id="PF03729">
    <property type="entry name" value="DUF308"/>
    <property type="match status" value="2"/>
</dbReference>
<dbReference type="InterPro" id="IPR052712">
    <property type="entry name" value="Acid_resist_chaperone_HdeD"/>
</dbReference>
<feature type="transmembrane region" description="Helical" evidence="1">
    <location>
        <begin position="148"/>
        <end position="170"/>
    </location>
</feature>
<feature type="transmembrane region" description="Helical" evidence="1">
    <location>
        <begin position="123"/>
        <end position="142"/>
    </location>
</feature>
<dbReference type="PANTHER" id="PTHR34989:SF1">
    <property type="entry name" value="PROTEIN HDED"/>
    <property type="match status" value="1"/>
</dbReference>
<dbReference type="Proteomes" id="UP001596026">
    <property type="component" value="Unassembled WGS sequence"/>
</dbReference>
<dbReference type="PANTHER" id="PTHR34989">
    <property type="entry name" value="PROTEIN HDED"/>
    <property type="match status" value="1"/>
</dbReference>
<sequence length="175" mass="19903">MRKIFRQFQRYTFLQAILYFITGGLALLFPQQFTKGVIYLIAAYVAFLGITNLFSALKEKRQYNITGLQFYLGIFFLIAALGILVLAKPLLTLTTILLGIFILINGVMRVIQAIEFKNRNQAFLPWIIYGLILVILGLVLMFNAISSIMTLIGSVLIFMGISEMIGYFQLRKLND</sequence>
<gene>
    <name evidence="2" type="ORF">ACFO3L_03870</name>
</gene>
<accession>A0ABV9M1S9</accession>
<feature type="transmembrane region" description="Helical" evidence="1">
    <location>
        <begin position="68"/>
        <end position="87"/>
    </location>
</feature>
<keyword evidence="1" id="KW-0812">Transmembrane</keyword>
<protein>
    <submittedName>
        <fullName evidence="2">DUF308 domain-containing protein</fullName>
    </submittedName>
</protein>
<keyword evidence="1" id="KW-0472">Membrane</keyword>
<keyword evidence="1" id="KW-1133">Transmembrane helix</keyword>
<reference evidence="3" key="1">
    <citation type="journal article" date="2019" name="Int. J. Syst. Evol. Microbiol.">
        <title>The Global Catalogue of Microorganisms (GCM) 10K type strain sequencing project: providing services to taxonomists for standard genome sequencing and annotation.</title>
        <authorList>
            <consortium name="The Broad Institute Genomics Platform"/>
            <consortium name="The Broad Institute Genome Sequencing Center for Infectious Disease"/>
            <person name="Wu L."/>
            <person name="Ma J."/>
        </authorList>
    </citation>
    <scope>NUCLEOTIDE SEQUENCE [LARGE SCALE GENOMIC DNA]</scope>
    <source>
        <strain evidence="3">CGMCC 1.19061</strain>
    </source>
</reference>
<evidence type="ECO:0000256" key="1">
    <source>
        <dbReference type="SAM" id="Phobius"/>
    </source>
</evidence>
<feature type="transmembrane region" description="Helical" evidence="1">
    <location>
        <begin position="93"/>
        <end position="111"/>
    </location>
</feature>
<evidence type="ECO:0000313" key="2">
    <source>
        <dbReference type="EMBL" id="MFC4709771.1"/>
    </source>
</evidence>
<dbReference type="EMBL" id="JBHSGT010000020">
    <property type="protein sequence ID" value="MFC4709771.1"/>
    <property type="molecule type" value="Genomic_DNA"/>
</dbReference>
<dbReference type="InterPro" id="IPR005325">
    <property type="entry name" value="DUF308_memb"/>
</dbReference>
<feature type="transmembrane region" description="Helical" evidence="1">
    <location>
        <begin position="12"/>
        <end position="30"/>
    </location>
</feature>
<dbReference type="RefSeq" id="WP_379964026.1">
    <property type="nucleotide sequence ID" value="NZ_JBHSGT010000020.1"/>
</dbReference>